<evidence type="ECO:0000256" key="4">
    <source>
        <dbReference type="HAMAP-Rule" id="MF_00080"/>
    </source>
</evidence>
<dbReference type="EMBL" id="JBBKZS010000015">
    <property type="protein sequence ID" value="MEJ8858304.1"/>
    <property type="molecule type" value="Genomic_DNA"/>
</dbReference>
<evidence type="ECO:0000313" key="8">
    <source>
        <dbReference type="EMBL" id="MEJ8858304.1"/>
    </source>
</evidence>
<sequence length="201" mass="22730">MLTIATAFRDRRHREERQHRLNREIMAPEVRLVGPDNEPLGVMSLSEALRLAGEADVDLVEVVAAANPPVCRLIEYGKFKYHEQKKAAEAKSKQKVIEVKEIKFRPGTDDGDYNIKMRNIRRFLEDGDKCKITLRFRGREITHQELGLALLQRIRDELGDTIMVEQFPKLEGRQMIMMIAPGRKKAGGAAPKATTEPAAAA</sequence>
<comment type="caution">
    <text evidence="8">The sequence shown here is derived from an EMBL/GenBank/DDBJ whole genome shotgun (WGS) entry which is preliminary data.</text>
</comment>
<dbReference type="PANTHER" id="PTHR10938">
    <property type="entry name" value="TRANSLATION INITIATION FACTOR IF-3"/>
    <property type="match status" value="1"/>
</dbReference>
<dbReference type="RefSeq" id="WP_340338369.1">
    <property type="nucleotide sequence ID" value="NZ_JBBKZS010000015.1"/>
</dbReference>
<evidence type="ECO:0000259" key="7">
    <source>
        <dbReference type="Pfam" id="PF05198"/>
    </source>
</evidence>
<dbReference type="SUPFAM" id="SSF55200">
    <property type="entry name" value="Translation initiation factor IF3, C-terminal domain"/>
    <property type="match status" value="1"/>
</dbReference>
<dbReference type="SUPFAM" id="SSF54364">
    <property type="entry name" value="Translation initiation factor IF3, N-terminal domain"/>
    <property type="match status" value="1"/>
</dbReference>
<proteinExistence type="inferred from homology"/>
<feature type="domain" description="Translation initiation factor 3 C-terminal" evidence="6">
    <location>
        <begin position="97"/>
        <end position="181"/>
    </location>
</feature>
<evidence type="ECO:0000256" key="3">
    <source>
        <dbReference type="ARBA" id="ARBA00022917"/>
    </source>
</evidence>
<dbReference type="InterPro" id="IPR019814">
    <property type="entry name" value="Translation_initiation_fac_3_N"/>
</dbReference>
<keyword evidence="4" id="KW-0963">Cytoplasm</keyword>
<reference evidence="8 9" key="1">
    <citation type="submission" date="2024-03" db="EMBL/GenBank/DDBJ databases">
        <title>Novel species of the genus Variovorax.</title>
        <authorList>
            <person name="Liu Q."/>
            <person name="Xin Y.-H."/>
        </authorList>
    </citation>
    <scope>NUCLEOTIDE SEQUENCE [LARGE SCALE GENOMIC DNA]</scope>
    <source>
        <strain evidence="8 9">KACC 18901</strain>
    </source>
</reference>
<dbReference type="PANTHER" id="PTHR10938:SF0">
    <property type="entry name" value="TRANSLATION INITIATION FACTOR IF-3, MITOCHONDRIAL"/>
    <property type="match status" value="1"/>
</dbReference>
<dbReference type="InterPro" id="IPR001288">
    <property type="entry name" value="Translation_initiation_fac_3"/>
</dbReference>
<accession>A0ABU8XH34</accession>
<dbReference type="InterPro" id="IPR036788">
    <property type="entry name" value="T_IF-3_C_sf"/>
</dbReference>
<dbReference type="GO" id="GO:0003743">
    <property type="term" value="F:translation initiation factor activity"/>
    <property type="evidence" value="ECO:0007669"/>
    <property type="project" value="UniProtKB-KW"/>
</dbReference>
<comment type="similarity">
    <text evidence="1 4">Belongs to the IF-3 family.</text>
</comment>
<comment type="subunit">
    <text evidence="4">Monomer.</text>
</comment>
<evidence type="ECO:0000259" key="6">
    <source>
        <dbReference type="Pfam" id="PF00707"/>
    </source>
</evidence>
<dbReference type="Pfam" id="PF05198">
    <property type="entry name" value="IF3_N"/>
    <property type="match status" value="1"/>
</dbReference>
<dbReference type="NCBIfam" id="TIGR00168">
    <property type="entry name" value="infC"/>
    <property type="match status" value="1"/>
</dbReference>
<gene>
    <name evidence="4 8" type="primary">infC</name>
    <name evidence="8" type="ORF">WKW79_27300</name>
</gene>
<dbReference type="Gene3D" id="3.30.110.10">
    <property type="entry name" value="Translation initiation factor 3 (IF-3), C-terminal domain"/>
    <property type="match status" value="1"/>
</dbReference>
<feature type="domain" description="Translation initiation factor 3 N-terminal" evidence="7">
    <location>
        <begin position="22"/>
        <end position="90"/>
    </location>
</feature>
<comment type="function">
    <text evidence="4">IF-3 binds to the 30S ribosomal subunit and shifts the equilibrium between 70S ribosomes and their 50S and 30S subunits in favor of the free subunits, thus enhancing the availability of 30S subunits on which protein synthesis initiation begins.</text>
</comment>
<keyword evidence="2 4" id="KW-0396">Initiation factor</keyword>
<evidence type="ECO:0000256" key="2">
    <source>
        <dbReference type="ARBA" id="ARBA00022540"/>
    </source>
</evidence>
<dbReference type="InterPro" id="IPR019815">
    <property type="entry name" value="Translation_initiation_fac_3_C"/>
</dbReference>
<dbReference type="Proteomes" id="UP001367030">
    <property type="component" value="Unassembled WGS sequence"/>
</dbReference>
<dbReference type="HAMAP" id="MF_00080">
    <property type="entry name" value="IF_3"/>
    <property type="match status" value="1"/>
</dbReference>
<dbReference type="InterPro" id="IPR036787">
    <property type="entry name" value="T_IF-3_N_sf"/>
</dbReference>
<dbReference type="Pfam" id="PF00707">
    <property type="entry name" value="IF3_C"/>
    <property type="match status" value="1"/>
</dbReference>
<dbReference type="Gene3D" id="3.10.20.80">
    <property type="entry name" value="Translation initiation factor 3 (IF-3), N-terminal domain"/>
    <property type="match status" value="1"/>
</dbReference>
<keyword evidence="9" id="KW-1185">Reference proteome</keyword>
<evidence type="ECO:0000256" key="1">
    <source>
        <dbReference type="ARBA" id="ARBA00005439"/>
    </source>
</evidence>
<name>A0ABU8XH34_9BURK</name>
<organism evidence="8 9">
    <name type="scientific">Variovorax robiniae</name>
    <dbReference type="NCBI Taxonomy" id="1836199"/>
    <lineage>
        <taxon>Bacteria</taxon>
        <taxon>Pseudomonadati</taxon>
        <taxon>Pseudomonadota</taxon>
        <taxon>Betaproteobacteria</taxon>
        <taxon>Burkholderiales</taxon>
        <taxon>Comamonadaceae</taxon>
        <taxon>Variovorax</taxon>
    </lineage>
</organism>
<comment type="subcellular location">
    <subcellularLocation>
        <location evidence="4">Cytoplasm</location>
    </subcellularLocation>
</comment>
<evidence type="ECO:0000256" key="5">
    <source>
        <dbReference type="NCBIfam" id="TIGR00168"/>
    </source>
</evidence>
<evidence type="ECO:0000313" key="9">
    <source>
        <dbReference type="Proteomes" id="UP001367030"/>
    </source>
</evidence>
<keyword evidence="3 4" id="KW-0648">Protein biosynthesis</keyword>
<protein>
    <recommendedName>
        <fullName evidence="4 5">Translation initiation factor IF-3</fullName>
    </recommendedName>
</protein>